<dbReference type="PANTHER" id="PTHR28037">
    <property type="entry name" value="ALCOHOL O-ACETYLTRANSFERASE 1-RELATED"/>
    <property type="match status" value="1"/>
</dbReference>
<dbReference type="Pfam" id="PF06974">
    <property type="entry name" value="WS_DGAT_C"/>
    <property type="match status" value="1"/>
</dbReference>
<keyword evidence="3" id="KW-1185">Reference proteome</keyword>
<dbReference type="RefSeq" id="WP_406787516.1">
    <property type="nucleotide sequence ID" value="NZ_JBJIAA010000008.1"/>
</dbReference>
<dbReference type="SUPFAM" id="SSF52777">
    <property type="entry name" value="CoA-dependent acyltransferases"/>
    <property type="match status" value="2"/>
</dbReference>
<organism evidence="2 3">
    <name type="scientific">Clostridium neuense</name>
    <dbReference type="NCBI Taxonomy" id="1728934"/>
    <lineage>
        <taxon>Bacteria</taxon>
        <taxon>Bacillati</taxon>
        <taxon>Bacillota</taxon>
        <taxon>Clostridia</taxon>
        <taxon>Eubacteriales</taxon>
        <taxon>Clostridiaceae</taxon>
        <taxon>Clostridium</taxon>
    </lineage>
</organism>
<dbReference type="Gene3D" id="3.30.559.30">
    <property type="entry name" value="Nonribosomal peptide synthetase, condensation domain"/>
    <property type="match status" value="1"/>
</dbReference>
<evidence type="ECO:0000313" key="2">
    <source>
        <dbReference type="EMBL" id="MFL0250852.1"/>
    </source>
</evidence>
<name>A0ABW8TGG0_9CLOT</name>
<gene>
    <name evidence="2" type="ORF">ACJDT4_10505</name>
</gene>
<feature type="domain" description="O-acyltransferase WSD1 C-terminal" evidence="1">
    <location>
        <begin position="272"/>
        <end position="391"/>
    </location>
</feature>
<accession>A0ABW8TGG0</accession>
<sequence>MLFKSEIFDKLQFLFETYKFNDHNLHCIIHFNGNINKTVLKKALTITLDVVPILSSKYVENTKEPYWERIDSSSFKDILTFANTKSEFNSFITSRTNEATGPQVKACLLNSSNDSLCILMNHMICDAAGFKEYLYLLCSLYSNLLKNPGYTVKHLLNGDRSIDVINNKFSFKDKFKTLMLQGKESNGFIDLNFPMSSEKEAKPFILTHEIPEDRFLSIKKYCKSHKITINDVTLAAFYRALYKILNKNELSISVAVDMRKYLKDKNINALTNLSATVISNLNIEANDTFDDTVRKVNNDMNLKKKNFIGLNAFVKISLLFKLFSYKHVKKLLKNGFKNPLIGMTNIGILDSKRLCFEGAQISNAFMFGSMKYKPYFQLALTSYNNIMTFTVNLYGNSKDKENIENFFSLLDKELPN</sequence>
<dbReference type="EMBL" id="JBJIAA010000008">
    <property type="protein sequence ID" value="MFL0250852.1"/>
    <property type="molecule type" value="Genomic_DNA"/>
</dbReference>
<reference evidence="2 3" key="1">
    <citation type="submission" date="2024-11" db="EMBL/GenBank/DDBJ databases">
        <authorList>
            <person name="Heng Y.C."/>
            <person name="Lim A.C.H."/>
            <person name="Lee J.K.Y."/>
            <person name="Kittelmann S."/>
        </authorList>
    </citation>
    <scope>NUCLEOTIDE SEQUENCE [LARGE SCALE GENOMIC DNA]</scope>
    <source>
        <strain evidence="2 3">WILCCON 0114</strain>
    </source>
</reference>
<evidence type="ECO:0000313" key="3">
    <source>
        <dbReference type="Proteomes" id="UP001623592"/>
    </source>
</evidence>
<dbReference type="InterPro" id="IPR009721">
    <property type="entry name" value="O-acyltransferase_WSD1_C"/>
</dbReference>
<comment type="caution">
    <text evidence="2">The sequence shown here is derived from an EMBL/GenBank/DDBJ whole genome shotgun (WGS) entry which is preliminary data.</text>
</comment>
<protein>
    <submittedName>
        <fullName evidence="2">WS/DGAT domain-containing protein</fullName>
    </submittedName>
</protein>
<dbReference type="InterPro" id="IPR023213">
    <property type="entry name" value="CAT-like_dom_sf"/>
</dbReference>
<dbReference type="Gene3D" id="3.30.559.10">
    <property type="entry name" value="Chloramphenicol acetyltransferase-like domain"/>
    <property type="match status" value="1"/>
</dbReference>
<dbReference type="PANTHER" id="PTHR28037:SF1">
    <property type="entry name" value="ALCOHOL O-ACETYLTRANSFERASE 1-RELATED"/>
    <property type="match status" value="1"/>
</dbReference>
<dbReference type="InterPro" id="IPR052058">
    <property type="entry name" value="Alcohol_O-acetyltransferase"/>
</dbReference>
<evidence type="ECO:0000259" key="1">
    <source>
        <dbReference type="Pfam" id="PF06974"/>
    </source>
</evidence>
<proteinExistence type="predicted"/>
<dbReference type="Proteomes" id="UP001623592">
    <property type="component" value="Unassembled WGS sequence"/>
</dbReference>